<organism evidence="3 4">
    <name type="scientific">Acidianus brierleyi</name>
    <dbReference type="NCBI Taxonomy" id="41673"/>
    <lineage>
        <taxon>Archaea</taxon>
        <taxon>Thermoproteota</taxon>
        <taxon>Thermoprotei</taxon>
        <taxon>Sulfolobales</taxon>
        <taxon>Sulfolobaceae</taxon>
        <taxon>Acidianus</taxon>
    </lineage>
</organism>
<dbReference type="Gene3D" id="6.10.140.1960">
    <property type="match status" value="1"/>
</dbReference>
<keyword evidence="2" id="KW-1284">Encapsulin nanocompartment</keyword>
<protein>
    <submittedName>
        <fullName evidence="3">Ferritin</fullName>
    </submittedName>
</protein>
<dbReference type="Pfam" id="PF04454">
    <property type="entry name" value="Linocin_M18"/>
    <property type="match status" value="1"/>
</dbReference>
<evidence type="ECO:0000256" key="2">
    <source>
        <dbReference type="ARBA" id="ARBA00033787"/>
    </source>
</evidence>
<dbReference type="AlphaFoldDB" id="A0A2U9IG90"/>
<dbReference type="InterPro" id="IPR051429">
    <property type="entry name" value="Encapsulin_nc"/>
</dbReference>
<keyword evidence="4" id="KW-1185">Reference proteome</keyword>
<dbReference type="InterPro" id="IPR007544">
    <property type="entry name" value="ENCAP"/>
</dbReference>
<proteinExistence type="predicted"/>
<accession>A0A2U9IG90</accession>
<dbReference type="Proteomes" id="UP000248044">
    <property type="component" value="Chromosome"/>
</dbReference>
<evidence type="ECO:0000313" key="4">
    <source>
        <dbReference type="Proteomes" id="UP000248044"/>
    </source>
</evidence>
<gene>
    <name evidence="3" type="ORF">DFR85_11060</name>
</gene>
<dbReference type="RefSeq" id="WP_110270939.1">
    <property type="nucleotide sequence ID" value="NZ_CP029289.2"/>
</dbReference>
<evidence type="ECO:0000256" key="1">
    <source>
        <dbReference type="ARBA" id="ARBA00033738"/>
    </source>
</evidence>
<dbReference type="EMBL" id="CP029289">
    <property type="protein sequence ID" value="AWR95058.1"/>
    <property type="molecule type" value="Genomic_DNA"/>
</dbReference>
<dbReference type="OrthoDB" id="60579at2157"/>
<reference evidence="3 4" key="1">
    <citation type="submission" date="2018-05" db="EMBL/GenBank/DDBJ databases">
        <title>Complete Genome Sequences of Extremely Thermoacidophilic, Metal-Mobilizing Type-Strain Members of the Archaeal Family Sulfolobaceae: Acidianus brierleyi DSM-1651T, Acidianus sulfidivorans DSM-18786T, Metallosphaera hakonensis DSM-7519T, and Metallosphaera prunae DSM-10039T.</title>
        <authorList>
            <person name="Counts J.A."/>
            <person name="Kelly R.M."/>
        </authorList>
    </citation>
    <scope>NUCLEOTIDE SEQUENCE [LARGE SCALE GENOMIC DNA]</scope>
    <source>
        <strain evidence="3 4">DSM 1651</strain>
    </source>
</reference>
<name>A0A2U9IG90_9CREN</name>
<dbReference type="KEGG" id="abri:DFR85_11060"/>
<dbReference type="GO" id="GO:0140737">
    <property type="term" value="C:encapsulin nanocompartment"/>
    <property type="evidence" value="ECO:0007669"/>
    <property type="project" value="UniProtKB-SubCell"/>
</dbReference>
<comment type="subcellular location">
    <subcellularLocation>
        <location evidence="1">Encapsulin nanocompartment</location>
    </subcellularLocation>
</comment>
<sequence>MFSSDPSVITRKEKMDKEEAVRAIRGALMAELDAINYYLQQGKLFNQDFIKKVHDDIAKEEITHFGEFLRLLYETSKEDFEYMVKGWNEASKLIGSNPSFPITLSSTLEEKAQKENQDMNVEYFIAKALEERKIRNYGTILKYGDESISIYDLEDTGNKLIQKDNSSLYKIEHLNVEFEIRSDLSITRTMDIIYKAGLKYSKLEDLLLLSNHPLSLSERGIKEKPSDWEIPGNIAFDIIKSMETIESSGYSDIAVVISPSLYAKLFRVYDKTGSYEIELLRHCCEMIVSPYLSGLIVFSKKGFYILENSPASVEFLGKEGVYSDYLISGKISPYLIDSNAAMILK</sequence>
<dbReference type="SUPFAM" id="SSF47240">
    <property type="entry name" value="Ferritin-like"/>
    <property type="match status" value="1"/>
</dbReference>
<evidence type="ECO:0000313" key="3">
    <source>
        <dbReference type="EMBL" id="AWR95058.1"/>
    </source>
</evidence>
<dbReference type="PANTHER" id="PTHR37165">
    <property type="entry name" value="PEPTIDASE U56 FAMILY"/>
    <property type="match status" value="1"/>
</dbReference>
<dbReference type="PANTHER" id="PTHR37165:SF1">
    <property type="entry name" value="TYPE 1 ENCAPSULIN SHELL PROTEIN"/>
    <property type="match status" value="1"/>
</dbReference>
<dbReference type="GeneID" id="36832702"/>
<dbReference type="Gene3D" id="3.30.2320.10">
    <property type="entry name" value="hypothetical protein PF0899 domain"/>
    <property type="match status" value="1"/>
</dbReference>
<dbReference type="InterPro" id="IPR009078">
    <property type="entry name" value="Ferritin-like_SF"/>
</dbReference>